<evidence type="ECO:0000313" key="2">
    <source>
        <dbReference type="EMBL" id="AHH15864.1"/>
    </source>
</evidence>
<gene>
    <name evidence="2" type="ORF">NONO_c10570</name>
</gene>
<dbReference type="STRING" id="1415166.NONO_c10570"/>
<dbReference type="HOGENOM" id="CLU_1282123_0_0_11"/>
<dbReference type="Proteomes" id="UP000019150">
    <property type="component" value="Chromosome"/>
</dbReference>
<dbReference type="KEGG" id="nno:NONO_c10570"/>
<organism evidence="2 3">
    <name type="scientific">Nocardia nova SH22a</name>
    <dbReference type="NCBI Taxonomy" id="1415166"/>
    <lineage>
        <taxon>Bacteria</taxon>
        <taxon>Bacillati</taxon>
        <taxon>Actinomycetota</taxon>
        <taxon>Actinomycetes</taxon>
        <taxon>Mycobacteriales</taxon>
        <taxon>Nocardiaceae</taxon>
        <taxon>Nocardia</taxon>
    </lineage>
</organism>
<dbReference type="RefSeq" id="WP_025347384.1">
    <property type="nucleotide sequence ID" value="NZ_CP006850.1"/>
</dbReference>
<keyword evidence="3" id="KW-1185">Reference proteome</keyword>
<evidence type="ECO:0000256" key="1">
    <source>
        <dbReference type="SAM" id="MobiDB-lite"/>
    </source>
</evidence>
<reference evidence="2 3" key="1">
    <citation type="journal article" date="2014" name="Appl. Environ. Microbiol.">
        <title>Insights into the Microbial Degradation of Rubber and Gutta-Percha by Analysis of the Complete Genome of Nocardia nova SH22a.</title>
        <authorList>
            <person name="Luo Q."/>
            <person name="Hiessl S."/>
            <person name="Poehlein A."/>
            <person name="Daniel R."/>
            <person name="Steinbuchel A."/>
        </authorList>
    </citation>
    <scope>NUCLEOTIDE SEQUENCE [LARGE SCALE GENOMIC DNA]</scope>
    <source>
        <strain evidence="2">SH22a</strain>
    </source>
</reference>
<name>W5T9T6_9NOCA</name>
<evidence type="ECO:0000313" key="3">
    <source>
        <dbReference type="Proteomes" id="UP000019150"/>
    </source>
</evidence>
<dbReference type="AlphaFoldDB" id="W5T9T6"/>
<feature type="region of interest" description="Disordered" evidence="1">
    <location>
        <begin position="1"/>
        <end position="27"/>
    </location>
</feature>
<dbReference type="EMBL" id="CP006850">
    <property type="protein sequence ID" value="AHH15864.1"/>
    <property type="molecule type" value="Genomic_DNA"/>
</dbReference>
<protein>
    <submittedName>
        <fullName evidence="2">Uncharacterized protein</fullName>
    </submittedName>
</protein>
<dbReference type="PATRIC" id="fig|1415166.3.peg.1070"/>
<accession>W5T9T6</accession>
<sequence>MNCTDTNCGETGAAAHSGCGRVTQRPERGSIPLRSMLDIRGAAENPQAPIARRIADLAAASAWARDICGELGGPGSRSGATDSGPYGMPTGEGLRISLRAAALCDVAGQALRDLHNTISALSDCVADAETAGCAVDADWTVTGGRDGDAGEWTEIIAAAVTTVSTADQRSREAIRAASSALLDMANVFEPNVGIGAVAWTDSPLAEAADGTRGGS</sequence>
<proteinExistence type="predicted"/>